<dbReference type="Gene3D" id="3.40.50.150">
    <property type="entry name" value="Vaccinia Virus protein VP39"/>
    <property type="match status" value="1"/>
</dbReference>
<dbReference type="RefSeq" id="XP_028996008.1">
    <property type="nucleotide sequence ID" value="XM_029140175.3"/>
</dbReference>
<protein>
    <submittedName>
        <fullName evidence="2">Uncharacterized protein zgc:109986 isoform X1</fullName>
    </submittedName>
</protein>
<organism evidence="1 2">
    <name type="scientific">Betta splendens</name>
    <name type="common">Siamese fighting fish</name>
    <dbReference type="NCBI Taxonomy" id="158456"/>
    <lineage>
        <taxon>Eukaryota</taxon>
        <taxon>Metazoa</taxon>
        <taxon>Chordata</taxon>
        <taxon>Craniata</taxon>
        <taxon>Vertebrata</taxon>
        <taxon>Euteleostomi</taxon>
        <taxon>Actinopterygii</taxon>
        <taxon>Neopterygii</taxon>
        <taxon>Teleostei</taxon>
        <taxon>Neoteleostei</taxon>
        <taxon>Acanthomorphata</taxon>
        <taxon>Anabantaria</taxon>
        <taxon>Anabantiformes</taxon>
        <taxon>Anabantoidei</taxon>
        <taxon>Osphronemidae</taxon>
        <taxon>Betta</taxon>
    </lineage>
</organism>
<dbReference type="InterPro" id="IPR029063">
    <property type="entry name" value="SAM-dependent_MTases_sf"/>
</dbReference>
<dbReference type="PANTHER" id="PTHR43675">
    <property type="entry name" value="ARSENITE METHYLTRANSFERASE"/>
    <property type="match status" value="1"/>
</dbReference>
<dbReference type="FunCoup" id="A0A6P7LQ80">
    <property type="interactions" value="4"/>
</dbReference>
<dbReference type="PANTHER" id="PTHR43675:SF1">
    <property type="entry name" value="RIKEN CDNA 2700097O09 GENE"/>
    <property type="match status" value="1"/>
</dbReference>
<dbReference type="AlphaFoldDB" id="A0A6P7LQ80"/>
<proteinExistence type="predicted"/>
<evidence type="ECO:0000313" key="1">
    <source>
        <dbReference type="Proteomes" id="UP000515150"/>
    </source>
</evidence>
<dbReference type="Proteomes" id="UP000515150">
    <property type="component" value="Chromosome 22"/>
</dbReference>
<accession>A0A6P7LQ80</accession>
<dbReference type="OrthoDB" id="15794at2759"/>
<gene>
    <name evidence="2" type="primary">zgc:109986</name>
</gene>
<dbReference type="SUPFAM" id="SSF53335">
    <property type="entry name" value="S-adenosyl-L-methionine-dependent methyltransferases"/>
    <property type="match status" value="1"/>
</dbReference>
<reference evidence="2" key="1">
    <citation type="submission" date="2025-08" db="UniProtKB">
        <authorList>
            <consortium name="RefSeq"/>
        </authorList>
    </citation>
    <scope>IDENTIFICATION</scope>
</reference>
<dbReference type="GeneID" id="114849100"/>
<dbReference type="InterPro" id="IPR026669">
    <property type="entry name" value="Arsenite_MeTrfase-like"/>
</dbReference>
<dbReference type="GO" id="GO:0008168">
    <property type="term" value="F:methyltransferase activity"/>
    <property type="evidence" value="ECO:0007669"/>
    <property type="project" value="TreeGrafter"/>
</dbReference>
<evidence type="ECO:0000313" key="2">
    <source>
        <dbReference type="RefSeq" id="XP_028996008.1"/>
    </source>
</evidence>
<name>A0A6P7LQ80_BETSP</name>
<dbReference type="KEGG" id="bspl:114849100"/>
<keyword evidence="1" id="KW-1185">Reference proteome</keyword>
<sequence length="301" mass="34417">MNFLEAKSDLKHLLSKVSPIELPKLLDWIRNSDELDELLLDNRKVMLQSIADELRTRLPLDATLPSETRAQRKMQLQPRPTVHVDAFLYDEEQVDALCEEGTMSRTYCLSCGSSRTAPLDFISHSFSVPELQFLFQNVLPDLSGRVLVDVGSRLGAVLYGGYVFSSASQLIGLELSEEFVQLQNDILLRFRLNDRVQVLHCDVCTQDVLLQNADILIMNNVFEFFMEPSEQVRAWRFIMQNFRKTGSLLVTVPSLQESLDALQQEVQQPSWLEEVPVDSNVYLGKDTDPDALRQIHLYQVK</sequence>
<dbReference type="InParanoid" id="A0A6P7LQ80"/>